<dbReference type="GO" id="GO:0071945">
    <property type="term" value="P:regulation of bacterial-type flagellum-dependent cell motility by regulation of motor speed"/>
    <property type="evidence" value="ECO:0007669"/>
    <property type="project" value="UniProtKB-UniRule"/>
</dbReference>
<evidence type="ECO:0000256" key="4">
    <source>
        <dbReference type="HAMAP-Rule" id="MF_01457"/>
    </source>
</evidence>
<proteinExistence type="inferred from homology"/>
<gene>
    <name evidence="4" type="primary">ycgR</name>
    <name evidence="8" type="ORF">FPZ22_00455</name>
</gene>
<feature type="domain" description="Type III secretion system flagellar brake protein YcgR PilZN" evidence="7">
    <location>
        <begin position="22"/>
        <end position="124"/>
    </location>
</feature>
<evidence type="ECO:0000313" key="8">
    <source>
        <dbReference type="EMBL" id="QDW65561.1"/>
    </source>
</evidence>
<dbReference type="GO" id="GO:0035438">
    <property type="term" value="F:cyclic-di-GMP binding"/>
    <property type="evidence" value="ECO:0007669"/>
    <property type="project" value="UniProtKB-UniRule"/>
</dbReference>
<dbReference type="InterPro" id="IPR009926">
    <property type="entry name" value="T3SS_YcgR_PilZN"/>
</dbReference>
<protein>
    <recommendedName>
        <fullName evidence="4">Flagellar brake protein YcgR</fullName>
    </recommendedName>
    <alternativeName>
        <fullName evidence="4">Cyclic di-GMP binding protein YcgR</fullName>
    </alternativeName>
</protein>
<dbReference type="InterPro" id="IPR012349">
    <property type="entry name" value="Split_barrel_FMN-bd"/>
</dbReference>
<dbReference type="InterPro" id="IPR023787">
    <property type="entry name" value="T3SS_YcgR"/>
</dbReference>
<keyword evidence="9" id="KW-1185">Reference proteome</keyword>
<feature type="domain" description="PilZ" evidence="6">
    <location>
        <begin position="149"/>
        <end position="241"/>
    </location>
</feature>
<dbReference type="AlphaFoldDB" id="A0A518N0X1"/>
<dbReference type="Pfam" id="PF07238">
    <property type="entry name" value="PilZ"/>
    <property type="match status" value="1"/>
</dbReference>
<comment type="function">
    <text evidence="4">Acts as a flagellar brake, regulating swimming and swarming in a bis-(3'-5') cyclic diguanylic acid (c-di-GMP)-dependent manner. Binds 1 c-di-GMP dimer per subunit. Increasing levels of c-di-GMP lead to decreased motility.</text>
</comment>
<organism evidence="8 9">
    <name type="scientific">Luteimonas granuli</name>
    <dbReference type="NCBI Taxonomy" id="1176533"/>
    <lineage>
        <taxon>Bacteria</taxon>
        <taxon>Pseudomonadati</taxon>
        <taxon>Pseudomonadota</taxon>
        <taxon>Gammaproteobacteria</taxon>
        <taxon>Lysobacterales</taxon>
        <taxon>Lysobacteraceae</taxon>
        <taxon>Luteimonas</taxon>
    </lineage>
</organism>
<dbReference type="Gene3D" id="2.40.10.220">
    <property type="entry name" value="predicted glycosyltransferase like domains"/>
    <property type="match status" value="1"/>
</dbReference>
<dbReference type="InterPro" id="IPR009875">
    <property type="entry name" value="PilZ_domain"/>
</dbReference>
<accession>A0A518N0X1</accession>
<evidence type="ECO:0000256" key="3">
    <source>
        <dbReference type="ARBA" id="ARBA00023143"/>
    </source>
</evidence>
<dbReference type="KEGG" id="lug:FPZ22_00455"/>
<dbReference type="GO" id="GO:0071973">
    <property type="term" value="P:bacterial-type flagellum-dependent cell motility"/>
    <property type="evidence" value="ECO:0007669"/>
    <property type="project" value="UniProtKB-UniRule"/>
</dbReference>
<evidence type="ECO:0000259" key="6">
    <source>
        <dbReference type="Pfam" id="PF07238"/>
    </source>
</evidence>
<dbReference type="HAMAP" id="MF_01457">
    <property type="entry name" value="YcgR"/>
    <property type="match status" value="1"/>
</dbReference>
<name>A0A518N0X1_9GAMM</name>
<keyword evidence="1 4" id="KW-0973">c-di-GMP</keyword>
<comment type="similarity">
    <text evidence="4">Belongs to the YcgR family.</text>
</comment>
<evidence type="ECO:0000256" key="5">
    <source>
        <dbReference type="SAM" id="MobiDB-lite"/>
    </source>
</evidence>
<evidence type="ECO:0000256" key="1">
    <source>
        <dbReference type="ARBA" id="ARBA00022636"/>
    </source>
</evidence>
<evidence type="ECO:0000259" key="7">
    <source>
        <dbReference type="Pfam" id="PF07317"/>
    </source>
</evidence>
<keyword evidence="3 4" id="KW-0975">Bacterial flagellum</keyword>
<dbReference type="RefSeq" id="WP_144889288.1">
    <property type="nucleotide sequence ID" value="NZ_CP042218.1"/>
</dbReference>
<dbReference type="Proteomes" id="UP000316584">
    <property type="component" value="Chromosome"/>
</dbReference>
<keyword evidence="2 4" id="KW-0547">Nucleotide-binding</keyword>
<dbReference type="Pfam" id="PF07317">
    <property type="entry name" value="PilZN"/>
    <property type="match status" value="1"/>
</dbReference>
<feature type="region of interest" description="Disordered" evidence="5">
    <location>
        <begin position="1"/>
        <end position="20"/>
    </location>
</feature>
<dbReference type="GO" id="GO:0009425">
    <property type="term" value="C:bacterial-type flagellum basal body"/>
    <property type="evidence" value="ECO:0007669"/>
    <property type="project" value="UniProtKB-SubCell"/>
</dbReference>
<feature type="compositionally biased region" description="Polar residues" evidence="5">
    <location>
        <begin position="1"/>
        <end position="10"/>
    </location>
</feature>
<sequence length="255" mass="27968">MTVHETTQAPPSGDGLHADERYVVRDPRQVRALLQALIDQRATITALPDGCGQSFPSAVLELGEDSLVLDGSPVAAFNRRAAGAGFLLCFAQVDRVQLRFRVERPRQQERGGYVAFMASLPGEVHHLQRRELYRLTTSLDDAPWVRVPDPAGGEPLRWRAADVSAGGIALLLPTEQTVFALEQLYTGCALELPDTPAITLSLRVRSLVAIRRADGTGQLRAGLRFEDLPRGADATIQRHIFNVERRRNAKMSGNG</sequence>
<evidence type="ECO:0000256" key="2">
    <source>
        <dbReference type="ARBA" id="ARBA00022741"/>
    </source>
</evidence>
<comment type="subunit">
    <text evidence="4">Monomer. Interacts with the flagellar basal bodies.</text>
</comment>
<dbReference type="EMBL" id="CP042218">
    <property type="protein sequence ID" value="QDW65561.1"/>
    <property type="molecule type" value="Genomic_DNA"/>
</dbReference>
<reference evidence="8 9" key="1">
    <citation type="submission" date="2019-07" db="EMBL/GenBank/DDBJ databases">
        <title>Full genome sequence of Luteimonas sp. Gr-4.</title>
        <authorList>
            <person name="Im W.-T."/>
        </authorList>
    </citation>
    <scope>NUCLEOTIDE SEQUENCE [LARGE SCALE GENOMIC DNA]</scope>
    <source>
        <strain evidence="8 9">Gr-4</strain>
    </source>
</reference>
<dbReference type="Gene3D" id="2.30.110.10">
    <property type="entry name" value="Electron Transport, Fmn-binding Protein, Chain A"/>
    <property type="match status" value="1"/>
</dbReference>
<comment type="subcellular location">
    <subcellularLocation>
        <location evidence="4">Bacterial flagellum basal body</location>
    </subcellularLocation>
</comment>
<dbReference type="OrthoDB" id="5572581at2"/>
<evidence type="ECO:0000313" key="9">
    <source>
        <dbReference type="Proteomes" id="UP000316584"/>
    </source>
</evidence>